<dbReference type="SUPFAM" id="SSF52833">
    <property type="entry name" value="Thioredoxin-like"/>
    <property type="match status" value="1"/>
</dbReference>
<feature type="domain" description="Thioredoxin" evidence="5">
    <location>
        <begin position="40"/>
        <end position="202"/>
    </location>
</feature>
<dbReference type="HOGENOM" id="CLU_050131_3_0_6"/>
<comment type="similarity">
    <text evidence="1">Belongs to the SCO1/2 family.</text>
</comment>
<dbReference type="STRING" id="314278.NB231_14193"/>
<name>A4BKY9_9GAMM</name>
<evidence type="ECO:0000259" key="5">
    <source>
        <dbReference type="PROSITE" id="PS51352"/>
    </source>
</evidence>
<dbReference type="InterPro" id="IPR036249">
    <property type="entry name" value="Thioredoxin-like_sf"/>
</dbReference>
<dbReference type="PANTHER" id="PTHR12151">
    <property type="entry name" value="ELECTRON TRANSPORT PROTIN SCO1/SENC FAMILY MEMBER"/>
    <property type="match status" value="1"/>
</dbReference>
<evidence type="ECO:0000313" key="6">
    <source>
        <dbReference type="EMBL" id="EAR22977.1"/>
    </source>
</evidence>
<keyword evidence="7" id="KW-1185">Reference proteome</keyword>
<evidence type="ECO:0000313" key="7">
    <source>
        <dbReference type="Proteomes" id="UP000003374"/>
    </source>
</evidence>
<keyword evidence="2 3" id="KW-0186">Copper</keyword>
<evidence type="ECO:0000256" key="2">
    <source>
        <dbReference type="ARBA" id="ARBA00023008"/>
    </source>
</evidence>
<dbReference type="InterPro" id="IPR003782">
    <property type="entry name" value="SCO1/SenC"/>
</dbReference>
<accession>A4BKY9</accession>
<dbReference type="PROSITE" id="PS51352">
    <property type="entry name" value="THIOREDOXIN_2"/>
    <property type="match status" value="1"/>
</dbReference>
<keyword evidence="3" id="KW-0479">Metal-binding</keyword>
<dbReference type="Gene3D" id="3.40.30.10">
    <property type="entry name" value="Glutaredoxin"/>
    <property type="match status" value="1"/>
</dbReference>
<keyword evidence="4" id="KW-1015">Disulfide bond</keyword>
<dbReference type="AlphaFoldDB" id="A4BKY9"/>
<dbReference type="PROSITE" id="PS51257">
    <property type="entry name" value="PROKAR_LIPOPROTEIN"/>
    <property type="match status" value="1"/>
</dbReference>
<dbReference type="CDD" id="cd02968">
    <property type="entry name" value="SCO"/>
    <property type="match status" value="1"/>
</dbReference>
<feature type="binding site" evidence="3">
    <location>
        <position position="82"/>
    </location>
    <ligand>
        <name>Cu cation</name>
        <dbReference type="ChEBI" id="CHEBI:23378"/>
    </ligand>
</feature>
<dbReference type="EMBL" id="AAOF01000001">
    <property type="protein sequence ID" value="EAR22977.1"/>
    <property type="molecule type" value="Genomic_DNA"/>
</dbReference>
<dbReference type="PANTHER" id="PTHR12151:SF25">
    <property type="entry name" value="LINALOOL DEHYDRATASE_ISOMERASE DOMAIN-CONTAINING PROTEIN"/>
    <property type="match status" value="1"/>
</dbReference>
<evidence type="ECO:0000256" key="3">
    <source>
        <dbReference type="PIRSR" id="PIRSR603782-1"/>
    </source>
</evidence>
<feature type="disulfide bond" description="Redox-active" evidence="4">
    <location>
        <begin position="78"/>
        <end position="82"/>
    </location>
</feature>
<evidence type="ECO:0000256" key="1">
    <source>
        <dbReference type="ARBA" id="ARBA00010996"/>
    </source>
</evidence>
<evidence type="ECO:0000256" key="4">
    <source>
        <dbReference type="PIRSR" id="PIRSR603782-2"/>
    </source>
</evidence>
<dbReference type="Proteomes" id="UP000003374">
    <property type="component" value="Unassembled WGS sequence"/>
</dbReference>
<dbReference type="Pfam" id="PF02630">
    <property type="entry name" value="SCO1-SenC"/>
    <property type="match status" value="1"/>
</dbReference>
<proteinExistence type="inferred from homology"/>
<dbReference type="InterPro" id="IPR013766">
    <property type="entry name" value="Thioredoxin_domain"/>
</dbReference>
<feature type="binding site" evidence="3">
    <location>
        <position position="167"/>
    </location>
    <ligand>
        <name>Cu cation</name>
        <dbReference type="ChEBI" id="CHEBI:23378"/>
    </ligand>
</feature>
<protein>
    <submittedName>
        <fullName evidence="6">Electron transport protein SCO1/SenC</fullName>
    </submittedName>
</protein>
<comment type="caution">
    <text evidence="6">The sequence shown here is derived from an EMBL/GenBank/DDBJ whole genome shotgun (WGS) entry which is preliminary data.</text>
</comment>
<dbReference type="eggNOG" id="COG1999">
    <property type="taxonomic scope" value="Bacteria"/>
</dbReference>
<gene>
    <name evidence="6" type="ORF">NB231_14193</name>
</gene>
<dbReference type="GO" id="GO:0046872">
    <property type="term" value="F:metal ion binding"/>
    <property type="evidence" value="ECO:0007669"/>
    <property type="project" value="UniProtKB-KW"/>
</dbReference>
<sequence>MNHAMRRAAVLRREILMLVGVLLLTACNPSPHEFRLTDISGSQAKLALFKAPTAEGKRLTAEDLRGKIVALSFGYTHCPDICPTSLAKLQAVVQRLGEAADDLRVVFVTVDPKRDTPAVLERYIHSFNPRFIALRPDPEALPKLTSRYHLTYSYGEPDAAGNYPVNHTSTLLIFDQTGRMRLMGRHDDNPKDIAGDIAYLINHPS</sequence>
<reference evidence="6 7" key="1">
    <citation type="submission" date="2006-02" db="EMBL/GenBank/DDBJ databases">
        <authorList>
            <person name="Waterbury J."/>
            <person name="Ferriera S."/>
            <person name="Johnson J."/>
            <person name="Kravitz S."/>
            <person name="Halpern A."/>
            <person name="Remington K."/>
            <person name="Beeson K."/>
            <person name="Tran B."/>
            <person name="Rogers Y.-H."/>
            <person name="Friedman R."/>
            <person name="Venter J.C."/>
        </authorList>
    </citation>
    <scope>NUCLEOTIDE SEQUENCE [LARGE SCALE GENOMIC DNA]</scope>
    <source>
        <strain evidence="6 7">Nb-231</strain>
    </source>
</reference>
<feature type="binding site" evidence="3">
    <location>
        <position position="78"/>
    </location>
    <ligand>
        <name>Cu cation</name>
        <dbReference type="ChEBI" id="CHEBI:23378"/>
    </ligand>
</feature>
<organism evidence="6 7">
    <name type="scientific">Nitrococcus mobilis Nb-231</name>
    <dbReference type="NCBI Taxonomy" id="314278"/>
    <lineage>
        <taxon>Bacteria</taxon>
        <taxon>Pseudomonadati</taxon>
        <taxon>Pseudomonadota</taxon>
        <taxon>Gammaproteobacteria</taxon>
        <taxon>Chromatiales</taxon>
        <taxon>Ectothiorhodospiraceae</taxon>
        <taxon>Nitrococcus</taxon>
    </lineage>
</organism>
<dbReference type="OrthoDB" id="9790194at2"/>